<dbReference type="EC" id="3.1.-.-" evidence="8"/>
<comment type="subunit">
    <text evidence="8">Homodimer, forms a heterotetramer with a Cas1 homodimer.</text>
</comment>
<proteinExistence type="inferred from homology"/>
<comment type="function">
    <text evidence="8">CRISPR (clustered regularly interspaced short palindromic repeat), is an adaptive immune system that provides protection against mobile genetic elements (viruses, transposable elements and conjugative plasmids). CRISPR clusters contain sequences complementary to antecedent mobile elements and target invading nucleic acids. CRISPR clusters are transcribed and processed into CRISPR RNA (crRNA). Functions as a ssRNA-specific endoribonuclease. Involved in the integration of spacer DNA into the CRISPR cassette.</text>
</comment>
<dbReference type="HAMAP" id="MF_01471">
    <property type="entry name" value="Cas2"/>
    <property type="match status" value="1"/>
</dbReference>
<feature type="binding site" evidence="8">
    <location>
        <position position="8"/>
    </location>
    <ligand>
        <name>Mg(2+)</name>
        <dbReference type="ChEBI" id="CHEBI:18420"/>
        <note>catalytic</note>
    </ligand>
</feature>
<accession>A0A8J8TEG0</accession>
<comment type="cofactor">
    <cofactor evidence="1 8">
        <name>Mg(2+)</name>
        <dbReference type="ChEBI" id="CHEBI:18420"/>
    </cofactor>
</comment>
<evidence type="ECO:0000256" key="3">
    <source>
        <dbReference type="ARBA" id="ARBA00022723"/>
    </source>
</evidence>
<dbReference type="CDD" id="cd09725">
    <property type="entry name" value="Cas2_I_II_III"/>
    <property type="match status" value="1"/>
</dbReference>
<name>A0A8J8TEG0_9ARCH</name>
<dbReference type="GeneID" id="95973598"/>
<dbReference type="PANTHER" id="PTHR34405">
    <property type="entry name" value="CRISPR-ASSOCIATED ENDORIBONUCLEASE CAS2"/>
    <property type="match status" value="1"/>
</dbReference>
<gene>
    <name evidence="8" type="primary">cas2</name>
    <name evidence="9" type="ORF">A3207_00985</name>
</gene>
<comment type="similarity">
    <text evidence="8">Belongs to the CRISPR-associated endoribonuclease Cas2 protein family.</text>
</comment>
<keyword evidence="6 8" id="KW-0460">Magnesium</keyword>
<keyword evidence="3 8" id="KW-0479">Metal-binding</keyword>
<dbReference type="NCBIfam" id="TIGR01573">
    <property type="entry name" value="cas2"/>
    <property type="match status" value="1"/>
</dbReference>
<dbReference type="PANTHER" id="PTHR34405:SF1">
    <property type="entry name" value="CRISPR-ASSOCIATED ENDORIBONUCLEASE CAS2"/>
    <property type="match status" value="1"/>
</dbReference>
<dbReference type="Pfam" id="PF09827">
    <property type="entry name" value="CRISPR_Cas2"/>
    <property type="match status" value="1"/>
</dbReference>
<evidence type="ECO:0000256" key="8">
    <source>
        <dbReference type="HAMAP-Rule" id="MF_01471"/>
    </source>
</evidence>
<dbReference type="InterPro" id="IPR021127">
    <property type="entry name" value="CRISPR_associated_Cas2"/>
</dbReference>
<dbReference type="GO" id="GO:0046872">
    <property type="term" value="F:metal ion binding"/>
    <property type="evidence" value="ECO:0007669"/>
    <property type="project" value="UniProtKB-UniRule"/>
</dbReference>
<keyword evidence="5 8" id="KW-0378">Hydrolase</keyword>
<evidence type="ECO:0000256" key="5">
    <source>
        <dbReference type="ARBA" id="ARBA00022801"/>
    </source>
</evidence>
<sequence length="98" mass="11836">MYLVLIYDISLSSDEYMHKEDARVLRTVFKICKRYLTHIQNSVFEGELSESQLMELKLELKKYLRCDRDSCIIFKGRNDVWMQKEFLTKELNQTSQFL</sequence>
<evidence type="ECO:0000256" key="2">
    <source>
        <dbReference type="ARBA" id="ARBA00022722"/>
    </source>
</evidence>
<keyword evidence="2 8" id="KW-0540">Nuclease</keyword>
<dbReference type="AlphaFoldDB" id="A0A8J8TEG0"/>
<evidence type="ECO:0000256" key="1">
    <source>
        <dbReference type="ARBA" id="ARBA00001946"/>
    </source>
</evidence>
<reference evidence="9" key="1">
    <citation type="submission" date="2016-03" db="EMBL/GenBank/DDBJ databases">
        <authorList>
            <person name="Borrel G."/>
            <person name="Mccann A."/>
            <person name="O'Toole P.W."/>
        </authorList>
    </citation>
    <scope>NUCLEOTIDE SEQUENCE</scope>
    <source>
        <strain evidence="9">183</strain>
    </source>
</reference>
<dbReference type="InterPro" id="IPR019199">
    <property type="entry name" value="Virulence_VapD/CRISPR_Cas2"/>
</dbReference>
<dbReference type="EMBL" id="LVVT01000001">
    <property type="protein sequence ID" value="TQS84900.1"/>
    <property type="molecule type" value="Genomic_DNA"/>
</dbReference>
<dbReference type="Gene3D" id="3.30.70.240">
    <property type="match status" value="1"/>
</dbReference>
<evidence type="ECO:0000313" key="10">
    <source>
        <dbReference type="Proteomes" id="UP000752814"/>
    </source>
</evidence>
<dbReference type="GO" id="GO:0051607">
    <property type="term" value="P:defense response to virus"/>
    <property type="evidence" value="ECO:0007669"/>
    <property type="project" value="UniProtKB-UniRule"/>
</dbReference>
<dbReference type="GO" id="GO:0016787">
    <property type="term" value="F:hydrolase activity"/>
    <property type="evidence" value="ECO:0007669"/>
    <property type="project" value="UniProtKB-KW"/>
</dbReference>
<protein>
    <recommendedName>
        <fullName evidence="8">CRISPR-associated endoribonuclease Cas2</fullName>
        <ecNumber evidence="8">3.1.-.-</ecNumber>
    </recommendedName>
</protein>
<keyword evidence="4 8" id="KW-0255">Endonuclease</keyword>
<dbReference type="GO" id="GO:0004521">
    <property type="term" value="F:RNA endonuclease activity"/>
    <property type="evidence" value="ECO:0007669"/>
    <property type="project" value="InterPro"/>
</dbReference>
<dbReference type="Proteomes" id="UP000752814">
    <property type="component" value="Unassembled WGS sequence"/>
</dbReference>
<comment type="caution">
    <text evidence="9">The sequence shown here is derived from an EMBL/GenBank/DDBJ whole genome shotgun (WGS) entry which is preliminary data.</text>
</comment>
<keyword evidence="7 8" id="KW-0051">Antiviral defense</keyword>
<evidence type="ECO:0000313" key="9">
    <source>
        <dbReference type="EMBL" id="TQS84900.1"/>
    </source>
</evidence>
<dbReference type="SUPFAM" id="SSF143430">
    <property type="entry name" value="TTP0101/SSO1404-like"/>
    <property type="match status" value="1"/>
</dbReference>
<dbReference type="RefSeq" id="WP_048134385.1">
    <property type="nucleotide sequence ID" value="NZ_CAYAYE010000015.1"/>
</dbReference>
<evidence type="ECO:0000256" key="7">
    <source>
        <dbReference type="ARBA" id="ARBA00023118"/>
    </source>
</evidence>
<evidence type="ECO:0000256" key="4">
    <source>
        <dbReference type="ARBA" id="ARBA00022759"/>
    </source>
</evidence>
<dbReference type="GO" id="GO:0043571">
    <property type="term" value="P:maintenance of CRISPR repeat elements"/>
    <property type="evidence" value="ECO:0007669"/>
    <property type="project" value="UniProtKB-UniRule"/>
</dbReference>
<organism evidence="9 10">
    <name type="scientific">Candidatus Methanomassiliicoccus intestinalis</name>
    <dbReference type="NCBI Taxonomy" id="1406512"/>
    <lineage>
        <taxon>Archaea</taxon>
        <taxon>Methanobacteriati</taxon>
        <taxon>Thermoplasmatota</taxon>
        <taxon>Thermoplasmata</taxon>
        <taxon>Methanomassiliicoccales</taxon>
        <taxon>Methanomassiliicoccaceae</taxon>
        <taxon>Methanomassiliicoccus</taxon>
    </lineage>
</organism>
<evidence type="ECO:0000256" key="6">
    <source>
        <dbReference type="ARBA" id="ARBA00022842"/>
    </source>
</evidence>